<protein>
    <submittedName>
        <fullName evidence="1">Uncharacterized protein</fullName>
    </submittedName>
</protein>
<dbReference type="Proteomes" id="UP001164761">
    <property type="component" value="Chromosome"/>
</dbReference>
<dbReference type="EMBL" id="CP104067">
    <property type="protein sequence ID" value="WAH43537.1"/>
    <property type="molecule type" value="Genomic_DNA"/>
</dbReference>
<reference evidence="1" key="1">
    <citation type="submission" date="2022-08" db="EMBL/GenBank/DDBJ databases">
        <title>Alicyclobacillus fastidiosus DSM 17978, complete genome.</title>
        <authorList>
            <person name="Wang Q."/>
            <person name="Cai R."/>
            <person name="Wang Z."/>
        </authorList>
    </citation>
    <scope>NUCLEOTIDE SEQUENCE</scope>
    <source>
        <strain evidence="1">DSM 17978</strain>
    </source>
</reference>
<dbReference type="RefSeq" id="WP_268007417.1">
    <property type="nucleotide sequence ID" value="NZ_BSUT01000001.1"/>
</dbReference>
<accession>A0ABY6ZM17</accession>
<evidence type="ECO:0000313" key="1">
    <source>
        <dbReference type="EMBL" id="WAH43537.1"/>
    </source>
</evidence>
<proteinExistence type="predicted"/>
<keyword evidence="2" id="KW-1185">Reference proteome</keyword>
<sequence length="46" mass="5142">MSITETPPSAREVAGDILRYMTIKGVPIETIQQAFELVKSEFEEGE</sequence>
<organism evidence="1 2">
    <name type="scientific">Alicyclobacillus fastidiosus</name>
    <dbReference type="NCBI Taxonomy" id="392011"/>
    <lineage>
        <taxon>Bacteria</taxon>
        <taxon>Bacillati</taxon>
        <taxon>Bacillota</taxon>
        <taxon>Bacilli</taxon>
        <taxon>Bacillales</taxon>
        <taxon>Alicyclobacillaceae</taxon>
        <taxon>Alicyclobacillus</taxon>
    </lineage>
</organism>
<evidence type="ECO:0000313" key="2">
    <source>
        <dbReference type="Proteomes" id="UP001164761"/>
    </source>
</evidence>
<name>A0ABY6ZM17_9BACL</name>
<gene>
    <name evidence="1" type="ORF">NZD89_09220</name>
</gene>